<comment type="caution">
    <text evidence="7">The sequence shown here is derived from an EMBL/GenBank/DDBJ whole genome shotgun (WGS) entry which is preliminary data.</text>
</comment>
<organism evidence="7 8">
    <name type="scientific">Datura stramonium</name>
    <name type="common">Jimsonweed</name>
    <name type="synonym">Common thornapple</name>
    <dbReference type="NCBI Taxonomy" id="4076"/>
    <lineage>
        <taxon>Eukaryota</taxon>
        <taxon>Viridiplantae</taxon>
        <taxon>Streptophyta</taxon>
        <taxon>Embryophyta</taxon>
        <taxon>Tracheophyta</taxon>
        <taxon>Spermatophyta</taxon>
        <taxon>Magnoliopsida</taxon>
        <taxon>eudicotyledons</taxon>
        <taxon>Gunneridae</taxon>
        <taxon>Pentapetalae</taxon>
        <taxon>asterids</taxon>
        <taxon>lamiids</taxon>
        <taxon>Solanales</taxon>
        <taxon>Solanaceae</taxon>
        <taxon>Solanoideae</taxon>
        <taxon>Datureae</taxon>
        <taxon>Datura</taxon>
    </lineage>
</organism>
<evidence type="ECO:0000256" key="6">
    <source>
        <dbReference type="ARBA" id="ARBA00022694"/>
    </source>
</evidence>
<name>A0ABS8RMN6_DATST</name>
<dbReference type="InterPro" id="IPR029063">
    <property type="entry name" value="SAM-dependent_MTases_sf"/>
</dbReference>
<reference evidence="7 8" key="1">
    <citation type="journal article" date="2021" name="BMC Genomics">
        <title>Datura genome reveals duplications of psychoactive alkaloid biosynthetic genes and high mutation rate following tissue culture.</title>
        <authorList>
            <person name="Rajewski A."/>
            <person name="Carter-House D."/>
            <person name="Stajich J."/>
            <person name="Litt A."/>
        </authorList>
    </citation>
    <scope>NUCLEOTIDE SEQUENCE [LARGE SCALE GENOMIC DNA]</scope>
    <source>
        <strain evidence="7">AR-01</strain>
    </source>
</reference>
<sequence>MAYSLCSTIPKKPISSFFISSPFNSVNKHVLLRPPSVTPSLFPCLRRYCTWSVSAVSSSVAEANEHHHASPGLVAKEYADLNLADKFSEDVGNLRIRQHVNPLRRALMIPAEAPNWKEVFRDATLPLMVDIGSGSGRFLMWLAKRNSSSMNYLGLEIRPKLVTRAEYWVNELCLKNVHFISTNAMVSFQRLISTYPGPLMLVSILCPDPHFKKKHHKRRVVQKPLVDSIVNNLAHDGQVFIQSDVLDVALDMRSYFDAVPDKLVHIDSVDPSLPCDGDGWVLNNPMGIRTEREIHAEFEENGDKHGSDDKGLFSHLAGYAMGHHHGGYGAYPPQGDMISTTRVPAFGLWSSRGIPTILLQDEAWVKLSGGSNRLMLKNQRMSCGHGPPIGGMLAGGAAAAAAAYGAHHLMHGRPFGHFAIMASYMENSSMGSLAQTWHVWQTQVHGAIR</sequence>
<dbReference type="PANTHER" id="PTHR23417:SF21">
    <property type="entry name" value="TRNA (GUANINE-N(7)-)-METHYLTRANSFERASE"/>
    <property type="match status" value="1"/>
</dbReference>
<dbReference type="Proteomes" id="UP000823775">
    <property type="component" value="Unassembled WGS sequence"/>
</dbReference>
<dbReference type="PROSITE" id="PS51625">
    <property type="entry name" value="SAM_MT_TRMB"/>
    <property type="match status" value="1"/>
</dbReference>
<proteinExistence type="predicted"/>
<keyword evidence="8" id="KW-1185">Reference proteome</keyword>
<keyword evidence="6" id="KW-0819">tRNA processing</keyword>
<gene>
    <name evidence="7" type="ORF">HAX54_018860</name>
</gene>
<keyword evidence="4" id="KW-0808">Transferase</keyword>
<protein>
    <recommendedName>
        <fullName evidence="2">tRNA (guanine(46)-N(7))-methyltransferase</fullName>
        <ecNumber evidence="2">2.1.1.33</ecNumber>
    </recommendedName>
</protein>
<dbReference type="SUPFAM" id="SSF53335">
    <property type="entry name" value="S-adenosyl-L-methionine-dependent methyltransferases"/>
    <property type="match status" value="1"/>
</dbReference>
<dbReference type="EMBL" id="JACEIK010000023">
    <property type="protein sequence ID" value="MCD7446889.1"/>
    <property type="molecule type" value="Genomic_DNA"/>
</dbReference>
<keyword evidence="3" id="KW-0489">Methyltransferase</keyword>
<dbReference type="Gene3D" id="3.40.50.150">
    <property type="entry name" value="Vaccinia Virus protein VP39"/>
    <property type="match status" value="1"/>
</dbReference>
<evidence type="ECO:0000256" key="2">
    <source>
        <dbReference type="ARBA" id="ARBA00011977"/>
    </source>
</evidence>
<dbReference type="PANTHER" id="PTHR23417">
    <property type="entry name" value="3-DEOXY-D-MANNO-OCTULOSONIC-ACID TRANSFERASE/TRNA GUANINE-N 7 - -METHYLTRANSFERASE"/>
    <property type="match status" value="1"/>
</dbReference>
<evidence type="ECO:0000313" key="8">
    <source>
        <dbReference type="Proteomes" id="UP000823775"/>
    </source>
</evidence>
<dbReference type="CDD" id="cd02440">
    <property type="entry name" value="AdoMet_MTases"/>
    <property type="match status" value="1"/>
</dbReference>
<dbReference type="EC" id="2.1.1.33" evidence="2"/>
<dbReference type="Pfam" id="PF02390">
    <property type="entry name" value="Methyltransf_4"/>
    <property type="match status" value="1"/>
</dbReference>
<evidence type="ECO:0000256" key="5">
    <source>
        <dbReference type="ARBA" id="ARBA00022691"/>
    </source>
</evidence>
<evidence type="ECO:0000256" key="4">
    <source>
        <dbReference type="ARBA" id="ARBA00022679"/>
    </source>
</evidence>
<comment type="catalytic activity">
    <reaction evidence="1">
        <text>guanosine(46) in tRNA + S-adenosyl-L-methionine = N(7)-methylguanosine(46) in tRNA + S-adenosyl-L-homocysteine</text>
        <dbReference type="Rhea" id="RHEA:42708"/>
        <dbReference type="Rhea" id="RHEA-COMP:10188"/>
        <dbReference type="Rhea" id="RHEA-COMP:10189"/>
        <dbReference type="ChEBI" id="CHEBI:57856"/>
        <dbReference type="ChEBI" id="CHEBI:59789"/>
        <dbReference type="ChEBI" id="CHEBI:74269"/>
        <dbReference type="ChEBI" id="CHEBI:74480"/>
        <dbReference type="EC" id="2.1.1.33"/>
    </reaction>
</comment>
<evidence type="ECO:0000313" key="7">
    <source>
        <dbReference type="EMBL" id="MCD7446889.1"/>
    </source>
</evidence>
<keyword evidence="5" id="KW-0949">S-adenosyl-L-methionine</keyword>
<dbReference type="InterPro" id="IPR003358">
    <property type="entry name" value="tRNA_(Gua-N-7)_MeTrfase_Trmb"/>
</dbReference>
<evidence type="ECO:0000256" key="1">
    <source>
        <dbReference type="ARBA" id="ARBA00000142"/>
    </source>
</evidence>
<evidence type="ECO:0000256" key="3">
    <source>
        <dbReference type="ARBA" id="ARBA00022603"/>
    </source>
</evidence>
<accession>A0ABS8RMN6</accession>